<dbReference type="Gene3D" id="1.10.10.10">
    <property type="entry name" value="Winged helix-like DNA-binding domain superfamily/Winged helix DNA-binding domain"/>
    <property type="match status" value="1"/>
</dbReference>
<protein>
    <recommendedName>
        <fullName evidence="4">HTH marR-type domain-containing protein</fullName>
    </recommendedName>
</protein>
<evidence type="ECO:0000313" key="6">
    <source>
        <dbReference type="Proteomes" id="UP001501237"/>
    </source>
</evidence>
<dbReference type="InterPro" id="IPR039422">
    <property type="entry name" value="MarR/SlyA-like"/>
</dbReference>
<gene>
    <name evidence="5" type="ORF">GCM10010468_80450</name>
</gene>
<evidence type="ECO:0000313" key="5">
    <source>
        <dbReference type="EMBL" id="GAA3242636.1"/>
    </source>
</evidence>
<keyword evidence="2" id="KW-0238">DNA-binding</keyword>
<sequence length="143" mass="15541">MALTVPGITHDLPHLLTLVERRMAGRLSATLQAFDLTIEEYRILVLLADGAGHAMSEIADYTLVPAPTLTKVVDRMVASTLVYRRPDAEDRRRVLVFLADRGRERHTAAAEAVAAGQAAFEAALGPEETALLTVLLSRTARLP</sequence>
<name>A0ABP6QN44_9ACTN</name>
<dbReference type="PANTHER" id="PTHR33164">
    <property type="entry name" value="TRANSCRIPTIONAL REGULATOR, MARR FAMILY"/>
    <property type="match status" value="1"/>
</dbReference>
<dbReference type="InterPro" id="IPR036388">
    <property type="entry name" value="WH-like_DNA-bd_sf"/>
</dbReference>
<accession>A0ABP6QN44</accession>
<reference evidence="6" key="1">
    <citation type="journal article" date="2019" name="Int. J. Syst. Evol. Microbiol.">
        <title>The Global Catalogue of Microorganisms (GCM) 10K type strain sequencing project: providing services to taxonomists for standard genome sequencing and annotation.</title>
        <authorList>
            <consortium name="The Broad Institute Genomics Platform"/>
            <consortium name="The Broad Institute Genome Sequencing Center for Infectious Disease"/>
            <person name="Wu L."/>
            <person name="Ma J."/>
        </authorList>
    </citation>
    <scope>NUCLEOTIDE SEQUENCE [LARGE SCALE GENOMIC DNA]</scope>
    <source>
        <strain evidence="6">JCM 9377</strain>
    </source>
</reference>
<dbReference type="Pfam" id="PF12802">
    <property type="entry name" value="MarR_2"/>
    <property type="match status" value="1"/>
</dbReference>
<comment type="caution">
    <text evidence="5">The sequence shown here is derived from an EMBL/GenBank/DDBJ whole genome shotgun (WGS) entry which is preliminary data.</text>
</comment>
<dbReference type="InterPro" id="IPR036390">
    <property type="entry name" value="WH_DNA-bd_sf"/>
</dbReference>
<feature type="domain" description="HTH marR-type" evidence="4">
    <location>
        <begin position="9"/>
        <end position="141"/>
    </location>
</feature>
<evidence type="ECO:0000256" key="1">
    <source>
        <dbReference type="ARBA" id="ARBA00023015"/>
    </source>
</evidence>
<dbReference type="SUPFAM" id="SSF46785">
    <property type="entry name" value="Winged helix' DNA-binding domain"/>
    <property type="match status" value="1"/>
</dbReference>
<dbReference type="PROSITE" id="PS50995">
    <property type="entry name" value="HTH_MARR_2"/>
    <property type="match status" value="1"/>
</dbReference>
<organism evidence="5 6">
    <name type="scientific">Actinocorallia longicatena</name>
    <dbReference type="NCBI Taxonomy" id="111803"/>
    <lineage>
        <taxon>Bacteria</taxon>
        <taxon>Bacillati</taxon>
        <taxon>Actinomycetota</taxon>
        <taxon>Actinomycetes</taxon>
        <taxon>Streptosporangiales</taxon>
        <taxon>Thermomonosporaceae</taxon>
        <taxon>Actinocorallia</taxon>
    </lineage>
</organism>
<keyword evidence="6" id="KW-1185">Reference proteome</keyword>
<evidence type="ECO:0000256" key="2">
    <source>
        <dbReference type="ARBA" id="ARBA00023125"/>
    </source>
</evidence>
<dbReference type="Proteomes" id="UP001501237">
    <property type="component" value="Unassembled WGS sequence"/>
</dbReference>
<evidence type="ECO:0000259" key="4">
    <source>
        <dbReference type="PROSITE" id="PS50995"/>
    </source>
</evidence>
<keyword evidence="1" id="KW-0805">Transcription regulation</keyword>
<keyword evidence="3" id="KW-0804">Transcription</keyword>
<dbReference type="EMBL" id="BAAAUV010000052">
    <property type="protein sequence ID" value="GAA3242636.1"/>
    <property type="molecule type" value="Genomic_DNA"/>
</dbReference>
<dbReference type="InterPro" id="IPR000835">
    <property type="entry name" value="HTH_MarR-typ"/>
</dbReference>
<dbReference type="PANTHER" id="PTHR33164:SF64">
    <property type="entry name" value="TRANSCRIPTIONAL REGULATOR SLYA"/>
    <property type="match status" value="1"/>
</dbReference>
<evidence type="ECO:0000256" key="3">
    <source>
        <dbReference type="ARBA" id="ARBA00023163"/>
    </source>
</evidence>
<dbReference type="SMART" id="SM00347">
    <property type="entry name" value="HTH_MARR"/>
    <property type="match status" value="1"/>
</dbReference>
<proteinExistence type="predicted"/>